<gene>
    <name evidence="2" type="ORF">QO014_004437</name>
</gene>
<dbReference type="Gene3D" id="3.10.180.10">
    <property type="entry name" value="2,3-Dihydroxybiphenyl 1,2-Dioxygenase, domain 1"/>
    <property type="match status" value="1"/>
</dbReference>
<dbReference type="InterPro" id="IPR037523">
    <property type="entry name" value="VOC_core"/>
</dbReference>
<dbReference type="InterPro" id="IPR004360">
    <property type="entry name" value="Glyas_Fos-R_dOase_dom"/>
</dbReference>
<dbReference type="RefSeq" id="WP_266350908.1">
    <property type="nucleotide sequence ID" value="NZ_JAPKNG010000007.1"/>
</dbReference>
<dbReference type="Proteomes" id="UP001241603">
    <property type="component" value="Unassembled WGS sequence"/>
</dbReference>
<evidence type="ECO:0000313" key="3">
    <source>
        <dbReference type="Proteomes" id="UP001241603"/>
    </source>
</evidence>
<evidence type="ECO:0000259" key="1">
    <source>
        <dbReference type="PROSITE" id="PS51819"/>
    </source>
</evidence>
<organism evidence="2 3">
    <name type="scientific">Kaistia dalseonensis</name>
    <dbReference type="NCBI Taxonomy" id="410840"/>
    <lineage>
        <taxon>Bacteria</taxon>
        <taxon>Pseudomonadati</taxon>
        <taxon>Pseudomonadota</taxon>
        <taxon>Alphaproteobacteria</taxon>
        <taxon>Hyphomicrobiales</taxon>
        <taxon>Kaistiaceae</taxon>
        <taxon>Kaistia</taxon>
    </lineage>
</organism>
<dbReference type="EMBL" id="JAUSVO010000007">
    <property type="protein sequence ID" value="MDQ0440024.1"/>
    <property type="molecule type" value="Genomic_DNA"/>
</dbReference>
<dbReference type="Pfam" id="PF00903">
    <property type="entry name" value="Glyoxalase"/>
    <property type="match status" value="1"/>
</dbReference>
<comment type="caution">
    <text evidence="2">The sequence shown here is derived from an EMBL/GenBank/DDBJ whole genome shotgun (WGS) entry which is preliminary data.</text>
</comment>
<dbReference type="PROSITE" id="PS51819">
    <property type="entry name" value="VOC"/>
    <property type="match status" value="1"/>
</dbReference>
<dbReference type="InterPro" id="IPR029068">
    <property type="entry name" value="Glyas_Bleomycin-R_OHBP_Dase"/>
</dbReference>
<dbReference type="SUPFAM" id="SSF54593">
    <property type="entry name" value="Glyoxalase/Bleomycin resistance protein/Dihydroxybiphenyl dioxygenase"/>
    <property type="match status" value="1"/>
</dbReference>
<sequence>MLKTASSLKSATAIATVAVRDLEAARLFYEGTLGLTPEAGSEPGTVTYRTGASSLLVYPSPFAGTNQATSVTWDLGDDIKAVVSALRGRGVAFAHYDMPGMRRAEDIHVSDHMKAAWFKDPDGNFHALVGR</sequence>
<keyword evidence="3" id="KW-1185">Reference proteome</keyword>
<proteinExistence type="predicted"/>
<evidence type="ECO:0000313" key="2">
    <source>
        <dbReference type="EMBL" id="MDQ0440024.1"/>
    </source>
</evidence>
<name>A0ABU0HEW6_9HYPH</name>
<feature type="domain" description="VOC" evidence="1">
    <location>
        <begin position="10"/>
        <end position="131"/>
    </location>
</feature>
<protein>
    <submittedName>
        <fullName evidence="2">Catechol 2,3-dioxygenase-like lactoylglutathione lyase family enzyme</fullName>
    </submittedName>
</protein>
<accession>A0ABU0HEW6</accession>
<reference evidence="2 3" key="1">
    <citation type="submission" date="2023-07" db="EMBL/GenBank/DDBJ databases">
        <title>Genomic Encyclopedia of Type Strains, Phase IV (KMG-IV): sequencing the most valuable type-strain genomes for metagenomic binning, comparative biology and taxonomic classification.</title>
        <authorList>
            <person name="Goeker M."/>
        </authorList>
    </citation>
    <scope>NUCLEOTIDE SEQUENCE [LARGE SCALE GENOMIC DNA]</scope>
    <source>
        <strain evidence="2 3">B6-8</strain>
    </source>
</reference>
<dbReference type="CDD" id="cd06587">
    <property type="entry name" value="VOC"/>
    <property type="match status" value="1"/>
</dbReference>